<name>A0AAE0M6L9_9PEZI</name>
<dbReference type="SUPFAM" id="SSF69848">
    <property type="entry name" value="LCCL domain"/>
    <property type="match status" value="1"/>
</dbReference>
<feature type="compositionally biased region" description="Basic and acidic residues" evidence="1">
    <location>
        <begin position="68"/>
        <end position="83"/>
    </location>
</feature>
<protein>
    <recommendedName>
        <fullName evidence="3">LCCL domain-containing protein</fullName>
    </recommendedName>
</protein>
<feature type="transmembrane region" description="Helical" evidence="2">
    <location>
        <begin position="464"/>
        <end position="483"/>
    </location>
</feature>
<dbReference type="PANTHER" id="PTHR31331">
    <property type="entry name" value="LCCL DOMAIN PROTEIN (AFU_ORTHOLOGUE AFUA_5G08630)"/>
    <property type="match status" value="1"/>
</dbReference>
<feature type="domain" description="LCCL" evidence="3">
    <location>
        <begin position="182"/>
        <end position="279"/>
    </location>
</feature>
<dbReference type="SMART" id="SM00603">
    <property type="entry name" value="LCCL"/>
    <property type="match status" value="1"/>
</dbReference>
<dbReference type="InterPro" id="IPR036609">
    <property type="entry name" value="LCCL_sf"/>
</dbReference>
<dbReference type="EMBL" id="JAUEPO010000006">
    <property type="protein sequence ID" value="KAK3319819.1"/>
    <property type="molecule type" value="Genomic_DNA"/>
</dbReference>
<reference evidence="4" key="2">
    <citation type="submission" date="2023-06" db="EMBL/GenBank/DDBJ databases">
        <authorList>
            <consortium name="Lawrence Berkeley National Laboratory"/>
            <person name="Haridas S."/>
            <person name="Hensen N."/>
            <person name="Bonometti L."/>
            <person name="Westerberg I."/>
            <person name="Brannstrom I.O."/>
            <person name="Guillou S."/>
            <person name="Cros-Aarteil S."/>
            <person name="Calhoun S."/>
            <person name="Kuo A."/>
            <person name="Mondo S."/>
            <person name="Pangilinan J."/>
            <person name="Riley R."/>
            <person name="Labutti K."/>
            <person name="Andreopoulos B."/>
            <person name="Lipzen A."/>
            <person name="Chen C."/>
            <person name="Yanf M."/>
            <person name="Daum C."/>
            <person name="Ng V."/>
            <person name="Clum A."/>
            <person name="Steindorff A."/>
            <person name="Ohm R."/>
            <person name="Martin F."/>
            <person name="Silar P."/>
            <person name="Natvig D."/>
            <person name="Lalanne C."/>
            <person name="Gautier V."/>
            <person name="Ament-Velasquez S.L."/>
            <person name="Kruys A."/>
            <person name="Hutchinson M.I."/>
            <person name="Powell A.J."/>
            <person name="Barry K."/>
            <person name="Miller A.N."/>
            <person name="Grigoriev I.V."/>
            <person name="Debuchy R."/>
            <person name="Gladieux P."/>
            <person name="Thoren M.H."/>
            <person name="Johannesson H."/>
        </authorList>
    </citation>
    <scope>NUCLEOTIDE SEQUENCE</scope>
    <source>
        <strain evidence="4">SMH4131-1</strain>
    </source>
</reference>
<evidence type="ECO:0000256" key="1">
    <source>
        <dbReference type="SAM" id="MobiDB-lite"/>
    </source>
</evidence>
<dbReference type="PANTHER" id="PTHR31331:SF8">
    <property type="entry name" value="LCCL DOMAIN PROTEIN (AFU_ORTHOLOGUE AFUA_5G02970)"/>
    <property type="match status" value="1"/>
</dbReference>
<proteinExistence type="predicted"/>
<feature type="compositionally biased region" description="Basic and acidic residues" evidence="1">
    <location>
        <begin position="1"/>
        <end position="30"/>
    </location>
</feature>
<organism evidence="4 5">
    <name type="scientific">Cercophora scortea</name>
    <dbReference type="NCBI Taxonomy" id="314031"/>
    <lineage>
        <taxon>Eukaryota</taxon>
        <taxon>Fungi</taxon>
        <taxon>Dikarya</taxon>
        <taxon>Ascomycota</taxon>
        <taxon>Pezizomycotina</taxon>
        <taxon>Sordariomycetes</taxon>
        <taxon>Sordariomycetidae</taxon>
        <taxon>Sordariales</taxon>
        <taxon>Lasiosphaeriaceae</taxon>
        <taxon>Cercophora</taxon>
    </lineage>
</organism>
<feature type="transmembrane region" description="Helical" evidence="2">
    <location>
        <begin position="434"/>
        <end position="452"/>
    </location>
</feature>
<dbReference type="Proteomes" id="UP001286456">
    <property type="component" value="Unassembled WGS sequence"/>
</dbReference>
<feature type="transmembrane region" description="Helical" evidence="2">
    <location>
        <begin position="401"/>
        <end position="422"/>
    </location>
</feature>
<keyword evidence="5" id="KW-1185">Reference proteome</keyword>
<evidence type="ECO:0000313" key="5">
    <source>
        <dbReference type="Proteomes" id="UP001286456"/>
    </source>
</evidence>
<accession>A0AAE0M6L9</accession>
<keyword evidence="2" id="KW-0812">Transmembrane</keyword>
<comment type="caution">
    <text evidence="4">The sequence shown here is derived from an EMBL/GenBank/DDBJ whole genome shotgun (WGS) entry which is preliminary data.</text>
</comment>
<dbReference type="AlphaFoldDB" id="A0AAE0M6L9"/>
<feature type="transmembrane region" description="Helical" evidence="2">
    <location>
        <begin position="307"/>
        <end position="323"/>
    </location>
</feature>
<evidence type="ECO:0000313" key="4">
    <source>
        <dbReference type="EMBL" id="KAK3319819.1"/>
    </source>
</evidence>
<evidence type="ECO:0000256" key="2">
    <source>
        <dbReference type="SAM" id="Phobius"/>
    </source>
</evidence>
<feature type="transmembrane region" description="Helical" evidence="2">
    <location>
        <begin position="133"/>
        <end position="152"/>
    </location>
</feature>
<dbReference type="InterPro" id="IPR051957">
    <property type="entry name" value="CRISP-LCCL_domain"/>
</dbReference>
<reference evidence="4" key="1">
    <citation type="journal article" date="2023" name="Mol. Phylogenet. Evol.">
        <title>Genome-scale phylogeny and comparative genomics of the fungal order Sordariales.</title>
        <authorList>
            <person name="Hensen N."/>
            <person name="Bonometti L."/>
            <person name="Westerberg I."/>
            <person name="Brannstrom I.O."/>
            <person name="Guillou S."/>
            <person name="Cros-Aarteil S."/>
            <person name="Calhoun S."/>
            <person name="Haridas S."/>
            <person name="Kuo A."/>
            <person name="Mondo S."/>
            <person name="Pangilinan J."/>
            <person name="Riley R."/>
            <person name="LaButti K."/>
            <person name="Andreopoulos B."/>
            <person name="Lipzen A."/>
            <person name="Chen C."/>
            <person name="Yan M."/>
            <person name="Daum C."/>
            <person name="Ng V."/>
            <person name="Clum A."/>
            <person name="Steindorff A."/>
            <person name="Ohm R.A."/>
            <person name="Martin F."/>
            <person name="Silar P."/>
            <person name="Natvig D.O."/>
            <person name="Lalanne C."/>
            <person name="Gautier V."/>
            <person name="Ament-Velasquez S.L."/>
            <person name="Kruys A."/>
            <person name="Hutchinson M.I."/>
            <person name="Powell A.J."/>
            <person name="Barry K."/>
            <person name="Miller A.N."/>
            <person name="Grigoriev I.V."/>
            <person name="Debuchy R."/>
            <person name="Gladieux P."/>
            <person name="Hiltunen Thoren M."/>
            <person name="Johannesson H."/>
        </authorList>
    </citation>
    <scope>NUCLEOTIDE SEQUENCE</scope>
    <source>
        <strain evidence="4">SMH4131-1</strain>
    </source>
</reference>
<feature type="compositionally biased region" description="Acidic residues" evidence="1">
    <location>
        <begin position="31"/>
        <end position="61"/>
    </location>
</feature>
<sequence>MSGDKDELAQHARYGDHEGDSFESARHSDGDEHDDEEEDRDRDEEAQLLDGEDYEQFELEDASPSHRQRPDERTRARERDGDRRRRTPRSWLQRFLHGPSPPKINTIRPLFPSVQELPVRLLERLLPRTWQKLVLLALSVLLWTAALAIPLAKSKGALTDAAGNEVRHLDCVDTLWRRNNECGLDGLDCRPFANETFSFRCPANCAGVRVLNPHHVGPVDVNYRPLVIGGPVYRGDSFVCGAAIHAGVISDAAGGCGTVALRGTYYGFFGSSHHGIDSIGFDSYFPLSFAVGTDPSLDCGLPDPRKPLLLVSLLFTAALSLLSTSSPLLYYLTFTSVFAHVALLSDPPSISGPSSTILPTLVSLLAGRLLPALFCASILYLTIIKHTLSSLPSTANLTRTLLWLLPLWLGALSNDTLSWIPLSRLSVHDLAQQPGARAALAIILLVLILVIAQQTFHFWREGRLLPYLGLYLLFLLGIAMTAALPGLELRIHHYVLALLLLPLTATQTRPSLLFQGFLLGLFINGIARWGFDSLLQTPAALRGDAALNSRVPVVVPPLIYLNPPTEFGGKKGGEDRIQFKWAPPPLTEEGDGGKVVLDDDLEGISVLVNDVERYRGFFRDGDGGGGLEEQVFTWTRDRERIRTAEYFRFGFVGRGGGVLDYGEAGTWFANGSWSQGEGYYRG</sequence>
<feature type="transmembrane region" description="Helical" evidence="2">
    <location>
        <begin position="357"/>
        <end position="381"/>
    </location>
</feature>
<gene>
    <name evidence="4" type="ORF">B0T19DRAFT_433089</name>
</gene>
<keyword evidence="2" id="KW-1133">Transmembrane helix</keyword>
<dbReference type="Gene3D" id="2.170.130.20">
    <property type="entry name" value="LCCL-like domain"/>
    <property type="match status" value="1"/>
</dbReference>
<dbReference type="Pfam" id="PF03815">
    <property type="entry name" value="LCCL"/>
    <property type="match status" value="1"/>
</dbReference>
<evidence type="ECO:0000259" key="3">
    <source>
        <dbReference type="PROSITE" id="PS50820"/>
    </source>
</evidence>
<feature type="region of interest" description="Disordered" evidence="1">
    <location>
        <begin position="1"/>
        <end position="89"/>
    </location>
</feature>
<dbReference type="InterPro" id="IPR004043">
    <property type="entry name" value="LCCL"/>
</dbReference>
<keyword evidence="2" id="KW-0472">Membrane</keyword>
<dbReference type="PROSITE" id="PS50820">
    <property type="entry name" value="LCCL"/>
    <property type="match status" value="1"/>
</dbReference>